<dbReference type="PANTHER" id="PTHR43004">
    <property type="entry name" value="TRK SYSTEM POTASSIUM UPTAKE PROTEIN"/>
    <property type="match status" value="1"/>
</dbReference>
<dbReference type="RefSeq" id="WP_130430614.1">
    <property type="nucleotide sequence ID" value="NZ_SHKP01000004.1"/>
</dbReference>
<dbReference type="Proteomes" id="UP000293671">
    <property type="component" value="Unassembled WGS sequence"/>
</dbReference>
<sequence length="509" mass="55026">MANTQQQLPVLIVGAGPTGLVLALCLARQGIRFRIVDRASGPGLASRAMAVQARTLELYDQLGIADAVLAQGIRMEQIHMRSGGTEFVRLQLGELGASLSPYPFALCFAQDEHERFLVERLRAEGVEVEWGVELDGLEQDAQGVRARLVGNGREQSCHAAWLCGADGAHSAVRQCLGLGFPGGTYEQRFYVADVQLAGPGSDDLFASLGAGALGLVLPVRRSGMKRLIGTVPPALVGRDDELTFAELQPFIESLVDVRVEQLNWFSTYKVHHRVAERFRVGRVFIAGDAGHVHSPAGGQGMNTGIGDAFNLAWKLAEVIRGRAAPGLLDSYEPERIAFARKLVETTDRVFQGMVSQHWGGRLLRTRLLPLLAPMATELAPVRRAMFRTISQIRINYRNSAASEGQAGQVHGGDRLPWVPSAEGGNFGSLRGLVWRIHVYGSASPSLAAAARRLGLPIDRFAWDAAALQAGLECDAAYLLRPDGHVALAWSDQGVARLEAFIDRLALKPG</sequence>
<proteinExistence type="predicted"/>
<evidence type="ECO:0000313" key="5">
    <source>
        <dbReference type="EMBL" id="RZU02897.1"/>
    </source>
</evidence>
<evidence type="ECO:0000313" key="6">
    <source>
        <dbReference type="Proteomes" id="UP000293671"/>
    </source>
</evidence>
<comment type="cofactor">
    <cofactor evidence="1">
        <name>FAD</name>
        <dbReference type="ChEBI" id="CHEBI:57692"/>
    </cofactor>
</comment>
<name>A0A4Q7W124_9BURK</name>
<feature type="domain" description="FAD-binding" evidence="4">
    <location>
        <begin position="8"/>
        <end position="345"/>
    </location>
</feature>
<dbReference type="PRINTS" id="PR00420">
    <property type="entry name" value="RNGMNOXGNASE"/>
</dbReference>
<evidence type="ECO:0000256" key="1">
    <source>
        <dbReference type="ARBA" id="ARBA00001974"/>
    </source>
</evidence>
<dbReference type="GO" id="GO:0071949">
    <property type="term" value="F:FAD binding"/>
    <property type="evidence" value="ECO:0007669"/>
    <property type="project" value="InterPro"/>
</dbReference>
<dbReference type="Gene3D" id="3.30.70.2450">
    <property type="match status" value="1"/>
</dbReference>
<evidence type="ECO:0000259" key="4">
    <source>
        <dbReference type="Pfam" id="PF01494"/>
    </source>
</evidence>
<reference evidence="5 6" key="1">
    <citation type="submission" date="2019-02" db="EMBL/GenBank/DDBJ databases">
        <title>Genomic Encyclopedia of Type Strains, Phase IV (KMG-IV): sequencing the most valuable type-strain genomes for metagenomic binning, comparative biology and taxonomic classification.</title>
        <authorList>
            <person name="Goeker M."/>
        </authorList>
    </citation>
    <scope>NUCLEOTIDE SEQUENCE [LARGE SCALE GENOMIC DNA]</scope>
    <source>
        <strain evidence="5 6">DSM 19570</strain>
    </source>
</reference>
<dbReference type="SUPFAM" id="SSF51905">
    <property type="entry name" value="FAD/NAD(P)-binding domain"/>
    <property type="match status" value="1"/>
</dbReference>
<dbReference type="AlphaFoldDB" id="A0A4Q7W124"/>
<dbReference type="EMBL" id="SHKP01000004">
    <property type="protein sequence ID" value="RZU02897.1"/>
    <property type="molecule type" value="Genomic_DNA"/>
</dbReference>
<dbReference type="PANTHER" id="PTHR43004:SF19">
    <property type="entry name" value="BINDING MONOOXYGENASE, PUTATIVE (JCVI)-RELATED"/>
    <property type="match status" value="1"/>
</dbReference>
<dbReference type="InterPro" id="IPR050641">
    <property type="entry name" value="RIFMO-like"/>
</dbReference>
<dbReference type="InterPro" id="IPR036188">
    <property type="entry name" value="FAD/NAD-bd_sf"/>
</dbReference>
<dbReference type="Gene3D" id="3.40.30.120">
    <property type="match status" value="1"/>
</dbReference>
<keyword evidence="6" id="KW-1185">Reference proteome</keyword>
<comment type="caution">
    <text evidence="5">The sequence shown here is derived from an EMBL/GenBank/DDBJ whole genome shotgun (WGS) entry which is preliminary data.</text>
</comment>
<keyword evidence="3" id="KW-0274">FAD</keyword>
<organism evidence="5 6">
    <name type="scientific">Rivibacter subsaxonicus</name>
    <dbReference type="NCBI Taxonomy" id="457575"/>
    <lineage>
        <taxon>Bacteria</taxon>
        <taxon>Pseudomonadati</taxon>
        <taxon>Pseudomonadota</taxon>
        <taxon>Betaproteobacteria</taxon>
        <taxon>Burkholderiales</taxon>
        <taxon>Rivibacter</taxon>
    </lineage>
</organism>
<dbReference type="OrthoDB" id="3443359at2"/>
<keyword evidence="2" id="KW-0285">Flavoprotein</keyword>
<evidence type="ECO:0000256" key="3">
    <source>
        <dbReference type="ARBA" id="ARBA00022827"/>
    </source>
</evidence>
<dbReference type="Gene3D" id="3.50.50.60">
    <property type="entry name" value="FAD/NAD(P)-binding domain"/>
    <property type="match status" value="1"/>
</dbReference>
<evidence type="ECO:0000256" key="2">
    <source>
        <dbReference type="ARBA" id="ARBA00022630"/>
    </source>
</evidence>
<protein>
    <submittedName>
        <fullName evidence="5">2-polyprenyl-6-methoxyphenol hydroxylase-like FAD-dependent oxidoreductase</fullName>
    </submittedName>
</protein>
<accession>A0A4Q7W124</accession>
<gene>
    <name evidence="5" type="ORF">EV670_0928</name>
</gene>
<dbReference type="Pfam" id="PF01494">
    <property type="entry name" value="FAD_binding_3"/>
    <property type="match status" value="1"/>
</dbReference>
<dbReference type="InterPro" id="IPR002938">
    <property type="entry name" value="FAD-bd"/>
</dbReference>
<dbReference type="GO" id="GO:0016709">
    <property type="term" value="F:oxidoreductase activity, acting on paired donors, with incorporation or reduction of molecular oxygen, NAD(P)H as one donor, and incorporation of one atom of oxygen"/>
    <property type="evidence" value="ECO:0007669"/>
    <property type="project" value="UniProtKB-ARBA"/>
</dbReference>